<dbReference type="EMBL" id="JAVFKD010000002">
    <property type="protein sequence ID" value="KAK5996709.1"/>
    <property type="molecule type" value="Genomic_DNA"/>
</dbReference>
<feature type="compositionally biased region" description="Low complexity" evidence="1">
    <location>
        <begin position="134"/>
        <end position="144"/>
    </location>
</feature>
<organism evidence="2 3">
    <name type="scientific">Cladobotryum mycophilum</name>
    <dbReference type="NCBI Taxonomy" id="491253"/>
    <lineage>
        <taxon>Eukaryota</taxon>
        <taxon>Fungi</taxon>
        <taxon>Dikarya</taxon>
        <taxon>Ascomycota</taxon>
        <taxon>Pezizomycotina</taxon>
        <taxon>Sordariomycetes</taxon>
        <taxon>Hypocreomycetidae</taxon>
        <taxon>Hypocreales</taxon>
        <taxon>Hypocreaceae</taxon>
        <taxon>Cladobotryum</taxon>
    </lineage>
</organism>
<comment type="caution">
    <text evidence="2">The sequence shown here is derived from an EMBL/GenBank/DDBJ whole genome shotgun (WGS) entry which is preliminary data.</text>
</comment>
<gene>
    <name evidence="2" type="ORF">PT974_02049</name>
</gene>
<feature type="compositionally biased region" description="Polar residues" evidence="1">
    <location>
        <begin position="195"/>
        <end position="204"/>
    </location>
</feature>
<feature type="compositionally biased region" description="Polar residues" evidence="1">
    <location>
        <begin position="658"/>
        <end position="669"/>
    </location>
</feature>
<feature type="compositionally biased region" description="Basic and acidic residues" evidence="1">
    <location>
        <begin position="576"/>
        <end position="587"/>
    </location>
</feature>
<feature type="compositionally biased region" description="Polar residues" evidence="1">
    <location>
        <begin position="165"/>
        <end position="184"/>
    </location>
</feature>
<name>A0ABR0SXH2_9HYPO</name>
<feature type="compositionally biased region" description="Polar residues" evidence="1">
    <location>
        <begin position="102"/>
        <end position="118"/>
    </location>
</feature>
<proteinExistence type="predicted"/>
<dbReference type="PRINTS" id="PR00929">
    <property type="entry name" value="ATHOOK"/>
</dbReference>
<protein>
    <recommendedName>
        <fullName evidence="4">AT hook domain-containing protein</fullName>
    </recommendedName>
</protein>
<evidence type="ECO:0000313" key="3">
    <source>
        <dbReference type="Proteomes" id="UP001338125"/>
    </source>
</evidence>
<feature type="compositionally biased region" description="Low complexity" evidence="1">
    <location>
        <begin position="30"/>
        <end position="44"/>
    </location>
</feature>
<accession>A0ABR0SXH2</accession>
<keyword evidence="3" id="KW-1185">Reference proteome</keyword>
<feature type="compositionally biased region" description="Polar residues" evidence="1">
    <location>
        <begin position="67"/>
        <end position="85"/>
    </location>
</feature>
<feature type="compositionally biased region" description="Polar residues" evidence="1">
    <location>
        <begin position="750"/>
        <end position="760"/>
    </location>
</feature>
<dbReference type="SMART" id="SM00384">
    <property type="entry name" value="AT_hook"/>
    <property type="match status" value="9"/>
</dbReference>
<dbReference type="Proteomes" id="UP001338125">
    <property type="component" value="Unassembled WGS sequence"/>
</dbReference>
<evidence type="ECO:0008006" key="4">
    <source>
        <dbReference type="Google" id="ProtNLM"/>
    </source>
</evidence>
<feature type="compositionally biased region" description="Basic and acidic residues" evidence="1">
    <location>
        <begin position="251"/>
        <end position="262"/>
    </location>
</feature>
<feature type="region of interest" description="Disordered" evidence="1">
    <location>
        <begin position="1"/>
        <end position="863"/>
    </location>
</feature>
<evidence type="ECO:0000313" key="2">
    <source>
        <dbReference type="EMBL" id="KAK5996709.1"/>
    </source>
</evidence>
<feature type="compositionally biased region" description="Polar residues" evidence="1">
    <location>
        <begin position="515"/>
        <end position="531"/>
    </location>
</feature>
<feature type="compositionally biased region" description="Basic and acidic residues" evidence="1">
    <location>
        <begin position="541"/>
        <end position="559"/>
    </location>
</feature>
<feature type="compositionally biased region" description="Basic and acidic residues" evidence="1">
    <location>
        <begin position="293"/>
        <end position="309"/>
    </location>
</feature>
<feature type="compositionally biased region" description="Polar residues" evidence="1">
    <location>
        <begin position="219"/>
        <end position="231"/>
    </location>
</feature>
<reference evidence="2 3" key="1">
    <citation type="submission" date="2024-01" db="EMBL/GenBank/DDBJ databases">
        <title>Complete genome of Cladobotryum mycophilum ATHUM6906.</title>
        <authorList>
            <person name="Christinaki A.C."/>
            <person name="Myridakis A.I."/>
            <person name="Kouvelis V.N."/>
        </authorList>
    </citation>
    <scope>NUCLEOTIDE SEQUENCE [LARGE SCALE GENOMIC DNA]</scope>
    <source>
        <strain evidence="2 3">ATHUM6906</strain>
    </source>
</reference>
<evidence type="ECO:0000256" key="1">
    <source>
        <dbReference type="SAM" id="MobiDB-lite"/>
    </source>
</evidence>
<sequence length="863" mass="91881">MDFNTFEEPSPFAQFWQPGEGRGSLEGDDAASSSLSSLASQALQTENDEEQHHSPEDEVVDGGVLPTTITTSQSSRTLLSITKSVPESEGNVLQLDRESVSTKETSSQTALNVSSGFSLSHLLNAPAGQDKTDTTAGATGTGTHDVTDEMNAPTSNEVGDIEGKSAQQQTSPIDAAAQSTNGVGSNEERAHTEPQEAQSTSNQSDRAKSVPVTSAAVKAQSTIIRLPSVSSPARDFGPGEKGEEESALEAQIHEEVMAHSPRDSYPSGELQEPQPLPSARKRRRSAFEMLQAETDKHLGSDYNDSDKRRASAPVSVPQKTLGKKSGSGSLMPLQVATLTPGKRGRPRKSEASGVTVASGTKQHKVTKTPVQRKSMRTISAAEELQSKRILSSKKLQNDGGNEASKIEATPVSARRGRPPKASIAKLAEMAATTDTPKRRGRPPKHAATPASQKRGSRRESNPITESGQDFAVGVGSILRNVPSPKTSARILKQLEESSSRPDTPASEVKRREPQANPNSGQRSRRSLNTTEAEVASGAEPTTEHTEKRAEAEPTAHADNETNEAPAKRRGRQPKPKAVEESTSHPVEEPSVAPKKRGRQPKSAPVEKLISLPIANDASSAPAKRRGRPPKSTATVKDNPESTAKEVGSGPAKRRGRPANSTVEKQSVSESAEEPAPKKRGRPANPVEQVASKKRGRPSKNQAQTLEEPKTKKRRISDEDESKAEEAGIVALENTSSSGRRGRVVKFDVPQTITAPESTSRGRGRKAAIVEGSSSTDDAPPSSRPRGRPGRKPKGSEDAKTPVVEPMETNTETKPKERRGRPAGTQRTEGMVGPLQTAVMIKSPAKNAGGAATTNLRRSGRSKA</sequence>
<dbReference type="InterPro" id="IPR017956">
    <property type="entry name" value="AT_hook_DNA-bd_motif"/>
</dbReference>